<name>A0ACB8B2S9_9AGAM</name>
<protein>
    <submittedName>
        <fullName evidence="1">Uncharacterized protein</fullName>
    </submittedName>
</protein>
<evidence type="ECO:0000313" key="1">
    <source>
        <dbReference type="EMBL" id="KAH7919037.1"/>
    </source>
</evidence>
<proteinExistence type="predicted"/>
<dbReference type="Proteomes" id="UP000790709">
    <property type="component" value="Unassembled WGS sequence"/>
</dbReference>
<comment type="caution">
    <text evidence="1">The sequence shown here is derived from an EMBL/GenBank/DDBJ whole genome shotgun (WGS) entry which is preliminary data.</text>
</comment>
<keyword evidence="2" id="KW-1185">Reference proteome</keyword>
<gene>
    <name evidence="1" type="ORF">BV22DRAFT_884288</name>
</gene>
<reference evidence="1" key="1">
    <citation type="journal article" date="2021" name="New Phytol.">
        <title>Evolutionary innovations through gain and loss of genes in the ectomycorrhizal Boletales.</title>
        <authorList>
            <person name="Wu G."/>
            <person name="Miyauchi S."/>
            <person name="Morin E."/>
            <person name="Kuo A."/>
            <person name="Drula E."/>
            <person name="Varga T."/>
            <person name="Kohler A."/>
            <person name="Feng B."/>
            <person name="Cao Y."/>
            <person name="Lipzen A."/>
            <person name="Daum C."/>
            <person name="Hundley H."/>
            <person name="Pangilinan J."/>
            <person name="Johnson J."/>
            <person name="Barry K."/>
            <person name="LaButti K."/>
            <person name="Ng V."/>
            <person name="Ahrendt S."/>
            <person name="Min B."/>
            <person name="Choi I.G."/>
            <person name="Park H."/>
            <person name="Plett J.M."/>
            <person name="Magnuson J."/>
            <person name="Spatafora J.W."/>
            <person name="Nagy L.G."/>
            <person name="Henrissat B."/>
            <person name="Grigoriev I.V."/>
            <person name="Yang Z.L."/>
            <person name="Xu J."/>
            <person name="Martin F.M."/>
        </authorList>
    </citation>
    <scope>NUCLEOTIDE SEQUENCE</scope>
    <source>
        <strain evidence="1">KUC20120723A-06</strain>
    </source>
</reference>
<dbReference type="EMBL" id="MU266702">
    <property type="protein sequence ID" value="KAH7919037.1"/>
    <property type="molecule type" value="Genomic_DNA"/>
</dbReference>
<evidence type="ECO:0000313" key="2">
    <source>
        <dbReference type="Proteomes" id="UP000790709"/>
    </source>
</evidence>
<accession>A0ACB8B2S9</accession>
<sequence length="131" mass="14159">MSMSSNPIEPSGGRQVPCRPTRVFKGHTKLVTCVVCIPDGRHVASSSSDKTIIVWDVESGGRDGRPLQHDSNAMWVAISPNGRRIASGIKRRVVELLARQRKLLSSTSFARCKDGAQTGATNSKKNASSKK</sequence>
<organism evidence="1 2">
    <name type="scientific">Leucogyrophana mollusca</name>
    <dbReference type="NCBI Taxonomy" id="85980"/>
    <lineage>
        <taxon>Eukaryota</taxon>
        <taxon>Fungi</taxon>
        <taxon>Dikarya</taxon>
        <taxon>Basidiomycota</taxon>
        <taxon>Agaricomycotina</taxon>
        <taxon>Agaricomycetes</taxon>
        <taxon>Agaricomycetidae</taxon>
        <taxon>Boletales</taxon>
        <taxon>Boletales incertae sedis</taxon>
        <taxon>Leucogyrophana</taxon>
    </lineage>
</organism>